<protein>
    <recommendedName>
        <fullName evidence="4">Aminotransferase DegT</fullName>
    </recommendedName>
</protein>
<comment type="similarity">
    <text evidence="1">Belongs to the DegT/DnrJ/EryC1 family.</text>
</comment>
<evidence type="ECO:0008006" key="4">
    <source>
        <dbReference type="Google" id="ProtNLM"/>
    </source>
</evidence>
<evidence type="ECO:0000313" key="3">
    <source>
        <dbReference type="Proteomes" id="UP000177177"/>
    </source>
</evidence>
<dbReference type="GO" id="GO:0000271">
    <property type="term" value="P:polysaccharide biosynthetic process"/>
    <property type="evidence" value="ECO:0007669"/>
    <property type="project" value="TreeGrafter"/>
</dbReference>
<dbReference type="GO" id="GO:0030170">
    <property type="term" value="F:pyridoxal phosphate binding"/>
    <property type="evidence" value="ECO:0007669"/>
    <property type="project" value="TreeGrafter"/>
</dbReference>
<dbReference type="EMBL" id="MHQN01000006">
    <property type="protein sequence ID" value="OHA04021.1"/>
    <property type="molecule type" value="Genomic_DNA"/>
</dbReference>
<dbReference type="InterPro" id="IPR015422">
    <property type="entry name" value="PyrdxlP-dep_Trfase_small"/>
</dbReference>
<accession>A0A1G2KZV7</accession>
<dbReference type="PANTHER" id="PTHR30244">
    <property type="entry name" value="TRANSAMINASE"/>
    <property type="match status" value="1"/>
</dbReference>
<dbReference type="PIRSF" id="PIRSF000390">
    <property type="entry name" value="PLP_StrS"/>
    <property type="match status" value="1"/>
</dbReference>
<keyword evidence="1" id="KW-0663">Pyridoxal phosphate</keyword>
<dbReference type="GO" id="GO:0008483">
    <property type="term" value="F:transaminase activity"/>
    <property type="evidence" value="ECO:0007669"/>
    <property type="project" value="TreeGrafter"/>
</dbReference>
<dbReference type="CDD" id="cd00616">
    <property type="entry name" value="AHBA_syn"/>
    <property type="match status" value="1"/>
</dbReference>
<dbReference type="InterPro" id="IPR015424">
    <property type="entry name" value="PyrdxlP-dep_Trfase"/>
</dbReference>
<dbReference type="SUPFAM" id="SSF53383">
    <property type="entry name" value="PLP-dependent transferases"/>
    <property type="match status" value="1"/>
</dbReference>
<dbReference type="Gene3D" id="3.90.1150.10">
    <property type="entry name" value="Aspartate Aminotransferase, domain 1"/>
    <property type="match status" value="1"/>
</dbReference>
<comment type="caution">
    <text evidence="2">The sequence shown here is derived from an EMBL/GenBank/DDBJ whole genome shotgun (WGS) entry which is preliminary data.</text>
</comment>
<gene>
    <name evidence="2" type="ORF">A3C92_03710</name>
</gene>
<dbReference type="InterPro" id="IPR015421">
    <property type="entry name" value="PyrdxlP-dep_Trfase_major"/>
</dbReference>
<dbReference type="Gene3D" id="3.40.640.10">
    <property type="entry name" value="Type I PLP-dependent aspartate aminotransferase-like (Major domain)"/>
    <property type="match status" value="1"/>
</dbReference>
<sequence>MAALKRHPKKIGVGGAIITPYAKRLVNRVLNSGRISYGPMLKRFEQEFARVCGRKFAISANSGTSALQVAFHALKEKDGWKDGDEVIVPAITFVATSNVVLQNGLKPVFVDVDPYTYHIDPKKIEAAITPRTRAIAPVHLFGMSADMDPITAIARKHKLRVVEDSCEAVGVSYKGRPVGADGDIVCFSTYMAHLITTGVGGLALTNDPDLAVRMKSLVNHGRDSIYVSMDDDKGLKGKARFEVANKRFSFISVGYSYRMTELEGALGIAELKYLKKNIKLRQRYAAYLLKGMKRYEGFLQLPTRPDNREHAYMMFTMVIKDPRLFTRDELVAWLEDWNVETRYMMPLINQPVYVGMFGNLEPKYPITANINHHGFYIGCHPEMDKKHLDYILAVFAAFFKNKGLVAENKK</sequence>
<dbReference type="AlphaFoldDB" id="A0A1G2KZV7"/>
<name>A0A1G2KZV7_9BACT</name>
<dbReference type="Proteomes" id="UP000177177">
    <property type="component" value="Unassembled WGS sequence"/>
</dbReference>
<dbReference type="PANTHER" id="PTHR30244:SF34">
    <property type="entry name" value="DTDP-4-AMINO-4,6-DIDEOXYGALACTOSE TRANSAMINASE"/>
    <property type="match status" value="1"/>
</dbReference>
<organism evidence="2 3">
    <name type="scientific">Candidatus Sungbacteria bacterium RIFCSPHIGHO2_02_FULL_53_17</name>
    <dbReference type="NCBI Taxonomy" id="1802275"/>
    <lineage>
        <taxon>Bacteria</taxon>
        <taxon>Candidatus Sungiibacteriota</taxon>
    </lineage>
</organism>
<reference evidence="2 3" key="1">
    <citation type="journal article" date="2016" name="Nat. Commun.">
        <title>Thousands of microbial genomes shed light on interconnected biogeochemical processes in an aquifer system.</title>
        <authorList>
            <person name="Anantharaman K."/>
            <person name="Brown C.T."/>
            <person name="Hug L.A."/>
            <person name="Sharon I."/>
            <person name="Castelle C.J."/>
            <person name="Probst A.J."/>
            <person name="Thomas B.C."/>
            <person name="Singh A."/>
            <person name="Wilkins M.J."/>
            <person name="Karaoz U."/>
            <person name="Brodie E.L."/>
            <person name="Williams K.H."/>
            <person name="Hubbard S.S."/>
            <person name="Banfield J.F."/>
        </authorList>
    </citation>
    <scope>NUCLEOTIDE SEQUENCE [LARGE SCALE GENOMIC DNA]</scope>
</reference>
<proteinExistence type="inferred from homology"/>
<dbReference type="InterPro" id="IPR000653">
    <property type="entry name" value="DegT/StrS_aminotransferase"/>
</dbReference>
<evidence type="ECO:0000313" key="2">
    <source>
        <dbReference type="EMBL" id="OHA04021.1"/>
    </source>
</evidence>
<evidence type="ECO:0000256" key="1">
    <source>
        <dbReference type="RuleBase" id="RU004508"/>
    </source>
</evidence>
<dbReference type="Pfam" id="PF01041">
    <property type="entry name" value="DegT_DnrJ_EryC1"/>
    <property type="match status" value="1"/>
</dbReference>